<dbReference type="RefSeq" id="WP_003986017.1">
    <property type="nucleotide sequence ID" value="NZ_CP043497.1"/>
</dbReference>
<name>A0ABY3Z6Z4_STRRM</name>
<dbReference type="Proteomes" id="UP000829494">
    <property type="component" value="Chromosome"/>
</dbReference>
<dbReference type="InterPro" id="IPR002711">
    <property type="entry name" value="HNH"/>
</dbReference>
<dbReference type="GeneID" id="66855313"/>
<proteinExistence type="predicted"/>
<feature type="domain" description="HNH" evidence="1">
    <location>
        <begin position="165"/>
        <end position="207"/>
    </location>
</feature>
<reference evidence="2 3" key="1">
    <citation type="submission" date="2022-03" db="EMBL/GenBank/DDBJ databases">
        <title>Complete genome of Streptomyces rimosus ssp. rimosus R7 (=ATCC 10970).</title>
        <authorList>
            <person name="Beganovic S."/>
            <person name="Ruckert C."/>
            <person name="Busche T."/>
            <person name="Kalinowski J."/>
            <person name="Wittmann C."/>
        </authorList>
    </citation>
    <scope>NUCLEOTIDE SEQUENCE [LARGE SCALE GENOMIC DNA]</scope>
    <source>
        <strain evidence="2 3">R7</strain>
    </source>
</reference>
<organism evidence="2 3">
    <name type="scientific">Streptomyces rimosus subsp. rimosus</name>
    <dbReference type="NCBI Taxonomy" id="132474"/>
    <lineage>
        <taxon>Bacteria</taxon>
        <taxon>Bacillati</taxon>
        <taxon>Actinomycetota</taxon>
        <taxon>Actinomycetes</taxon>
        <taxon>Kitasatosporales</taxon>
        <taxon>Streptomycetaceae</taxon>
        <taxon>Streptomyces</taxon>
    </lineage>
</organism>
<accession>A0ABY3Z6Z4</accession>
<protein>
    <recommendedName>
        <fullName evidence="1">HNH domain-containing protein</fullName>
    </recommendedName>
</protein>
<dbReference type="EMBL" id="CP094298">
    <property type="protein sequence ID" value="UNZ05566.1"/>
    <property type="molecule type" value="Genomic_DNA"/>
</dbReference>
<gene>
    <name evidence="2" type="ORF">SRIMR7_25770</name>
</gene>
<sequence>MSSVTKYTPELLAEAAKSCSSLDEVIVFFGTQPYGRLRRYLRRRFEQFGIDISHFPKRRAYERNRPRPTRDALCEAVSASMSVADVVRKLDRPDNTRTRHLLYQWIAEDGLSTAHFLGQAHRRGKPSPTPMKPPEQILVKHDGVRRTKTVLLRRALRQTGVPERCATCGTGPVWTGKPLTLEVDHINGDWSDDRTENLRLLCPNCHAATRTWCRGGARPASFR</sequence>
<evidence type="ECO:0000313" key="2">
    <source>
        <dbReference type="EMBL" id="UNZ05566.1"/>
    </source>
</evidence>
<keyword evidence="3" id="KW-1185">Reference proteome</keyword>
<evidence type="ECO:0000259" key="1">
    <source>
        <dbReference type="Pfam" id="PF01844"/>
    </source>
</evidence>
<dbReference type="Pfam" id="PF01844">
    <property type="entry name" value="HNH"/>
    <property type="match status" value="1"/>
</dbReference>
<dbReference type="CDD" id="cd00085">
    <property type="entry name" value="HNHc"/>
    <property type="match status" value="1"/>
</dbReference>
<evidence type="ECO:0000313" key="3">
    <source>
        <dbReference type="Proteomes" id="UP000829494"/>
    </source>
</evidence>
<dbReference type="InterPro" id="IPR003615">
    <property type="entry name" value="HNH_nuc"/>
</dbReference>